<evidence type="ECO:0000256" key="3">
    <source>
        <dbReference type="ARBA" id="ARBA00022692"/>
    </source>
</evidence>
<organism evidence="7 8">
    <name type="scientific">Plectus sambesii</name>
    <dbReference type="NCBI Taxonomy" id="2011161"/>
    <lineage>
        <taxon>Eukaryota</taxon>
        <taxon>Metazoa</taxon>
        <taxon>Ecdysozoa</taxon>
        <taxon>Nematoda</taxon>
        <taxon>Chromadorea</taxon>
        <taxon>Plectida</taxon>
        <taxon>Plectina</taxon>
        <taxon>Plectoidea</taxon>
        <taxon>Plectidae</taxon>
        <taxon>Plectus</taxon>
    </lineage>
</organism>
<evidence type="ECO:0000256" key="6">
    <source>
        <dbReference type="SAM" id="Phobius"/>
    </source>
</evidence>
<dbReference type="Proteomes" id="UP000887566">
    <property type="component" value="Unplaced"/>
</dbReference>
<dbReference type="GO" id="GO:0015141">
    <property type="term" value="F:succinate transmembrane transporter activity"/>
    <property type="evidence" value="ECO:0007669"/>
    <property type="project" value="TreeGrafter"/>
</dbReference>
<accession>A0A914WIW3</accession>
<evidence type="ECO:0000313" key="7">
    <source>
        <dbReference type="Proteomes" id="UP000887566"/>
    </source>
</evidence>
<dbReference type="InterPro" id="IPR001898">
    <property type="entry name" value="SLC13A/DASS"/>
</dbReference>
<feature type="transmembrane region" description="Helical" evidence="6">
    <location>
        <begin position="211"/>
        <end position="233"/>
    </location>
</feature>
<proteinExistence type="inferred from homology"/>
<evidence type="ECO:0000256" key="4">
    <source>
        <dbReference type="ARBA" id="ARBA00022989"/>
    </source>
</evidence>
<feature type="transmembrane region" description="Helical" evidence="6">
    <location>
        <begin position="305"/>
        <end position="324"/>
    </location>
</feature>
<evidence type="ECO:0000256" key="2">
    <source>
        <dbReference type="ARBA" id="ARBA00006772"/>
    </source>
</evidence>
<comment type="similarity">
    <text evidence="2">Belongs to the SLC13A/DASS transporter (TC 2.A.47) family. NADC subfamily.</text>
</comment>
<dbReference type="AlphaFoldDB" id="A0A914WIW3"/>
<dbReference type="WBParaSite" id="PSAMB.scaffold4389size14803.g24248.t1">
    <property type="protein sequence ID" value="PSAMB.scaffold4389size14803.g24248.t1"/>
    <property type="gene ID" value="PSAMB.scaffold4389size14803.g24248"/>
</dbReference>
<dbReference type="PANTHER" id="PTHR10283:SF82">
    <property type="entry name" value="SOLUTE CARRIER FAMILY 13 MEMBER 2"/>
    <property type="match status" value="1"/>
</dbReference>
<protein>
    <submittedName>
        <fullName evidence="8">Solute carrier family 13 member 5</fullName>
    </submittedName>
</protein>
<feature type="transmembrane region" description="Helical" evidence="6">
    <location>
        <begin position="467"/>
        <end position="489"/>
    </location>
</feature>
<keyword evidence="3 6" id="KW-0812">Transmembrane</keyword>
<reference evidence="8" key="1">
    <citation type="submission" date="2022-11" db="UniProtKB">
        <authorList>
            <consortium name="WormBaseParasite"/>
        </authorList>
    </citation>
    <scope>IDENTIFICATION</scope>
</reference>
<comment type="subcellular location">
    <subcellularLocation>
        <location evidence="1">Membrane</location>
        <topology evidence="1">Multi-pass membrane protein</topology>
    </subcellularLocation>
</comment>
<sequence>MGVLWMTEAIPLPVTALLPVFVYPAAGILPAHEVASYYLTDSNFVFFGSLIMAVAIENSHLHERIALRILLLTGSNPRWLMLGFQLATCVLSMWMSNTATTAMMVPIAMAVIHELHEFQSEAKMTSSASTGSVIKVEDNPKSFNSEDRLSFKELDIASIPKKELDVYKGILLSICYAATIGGTGTLIGTGPNIVLSGELDKFYGGKTEITFASWILFATPQMLVCLLICWLWLQYLFIGKRQHTKSDDRIKVMLRKKYDHLGSMRFDERVVFLFFLLLVALWLFREPKIIPGWNHLFDEGFVTDGTTVMFVAFLLFVFPAENPFAPSGSGRCKTLMNWDLMQKKFSWSTVMLLGGGFAMAAGVRESGLSDLIGHQMASLTILPTWAFLALSVTIITFITEFSSNVATASIFIPLIAGVAEQTHINPLYYILPVTISCSFAFMLPAGTPPNAIVFSAKILHVMDMVKAGFFMNTISIVITIVCTHTWAYWLFNLGSFPDWAISPTFNGSVNAS</sequence>
<feature type="transmembrane region" description="Helical" evidence="6">
    <location>
        <begin position="170"/>
        <end position="191"/>
    </location>
</feature>
<feature type="transmembrane region" description="Helical" evidence="6">
    <location>
        <begin position="345"/>
        <end position="364"/>
    </location>
</feature>
<dbReference type="PANTHER" id="PTHR10283">
    <property type="entry name" value="SOLUTE CARRIER FAMILY 13 MEMBER"/>
    <property type="match status" value="1"/>
</dbReference>
<evidence type="ECO:0000256" key="1">
    <source>
        <dbReference type="ARBA" id="ARBA00004141"/>
    </source>
</evidence>
<dbReference type="GO" id="GO:0005886">
    <property type="term" value="C:plasma membrane"/>
    <property type="evidence" value="ECO:0007669"/>
    <property type="project" value="TreeGrafter"/>
</dbReference>
<evidence type="ECO:0000313" key="8">
    <source>
        <dbReference type="WBParaSite" id="PSAMB.scaffold4389size14803.g24248.t1"/>
    </source>
</evidence>
<feature type="transmembrane region" description="Helical" evidence="6">
    <location>
        <begin position="266"/>
        <end position="285"/>
    </location>
</feature>
<feature type="transmembrane region" description="Helical" evidence="6">
    <location>
        <begin position="12"/>
        <end position="31"/>
    </location>
</feature>
<name>A0A914WIW3_9BILA</name>
<dbReference type="Pfam" id="PF00939">
    <property type="entry name" value="Na_sulph_symp"/>
    <property type="match status" value="1"/>
</dbReference>
<feature type="transmembrane region" description="Helical" evidence="6">
    <location>
        <begin position="38"/>
        <end position="56"/>
    </location>
</feature>
<keyword evidence="5 6" id="KW-0472">Membrane</keyword>
<keyword evidence="7" id="KW-1185">Reference proteome</keyword>
<feature type="transmembrane region" description="Helical" evidence="6">
    <location>
        <begin position="376"/>
        <end position="398"/>
    </location>
</feature>
<feature type="transmembrane region" description="Helical" evidence="6">
    <location>
        <begin position="405"/>
        <end position="421"/>
    </location>
</feature>
<keyword evidence="4 6" id="KW-1133">Transmembrane helix</keyword>
<evidence type="ECO:0000256" key="5">
    <source>
        <dbReference type="ARBA" id="ARBA00023136"/>
    </source>
</evidence>
<dbReference type="GO" id="GO:0015137">
    <property type="term" value="F:citrate transmembrane transporter activity"/>
    <property type="evidence" value="ECO:0007669"/>
    <property type="project" value="TreeGrafter"/>
</dbReference>